<evidence type="ECO:0000256" key="2">
    <source>
        <dbReference type="SAM" id="Phobius"/>
    </source>
</evidence>
<keyword evidence="2" id="KW-0472">Membrane</keyword>
<keyword evidence="4" id="KW-1185">Reference proteome</keyword>
<dbReference type="AlphaFoldDB" id="A0A428MGU6"/>
<dbReference type="EMBL" id="RSDW01000001">
    <property type="protein sequence ID" value="RSL16050.1"/>
    <property type="molecule type" value="Genomic_DNA"/>
</dbReference>
<feature type="region of interest" description="Disordered" evidence="1">
    <location>
        <begin position="1"/>
        <end position="23"/>
    </location>
</feature>
<comment type="caution">
    <text evidence="3">The sequence shown here is derived from an EMBL/GenBank/DDBJ whole genome shotgun (WGS) entry which is preliminary data.</text>
</comment>
<evidence type="ECO:0000313" key="3">
    <source>
        <dbReference type="EMBL" id="RSL16050.1"/>
    </source>
</evidence>
<sequence length="49" mass="5467">MIPTHTSSHSPEHVMQESKRKPALSPAEILVFGTLIVYFTLTILHVLPV</sequence>
<protein>
    <submittedName>
        <fullName evidence="3">Uncharacterized protein</fullName>
    </submittedName>
</protein>
<feature type="transmembrane region" description="Helical" evidence="2">
    <location>
        <begin position="29"/>
        <end position="47"/>
    </location>
</feature>
<feature type="compositionally biased region" description="Basic and acidic residues" evidence="1">
    <location>
        <begin position="10"/>
        <end position="20"/>
    </location>
</feature>
<keyword evidence="2" id="KW-1133">Transmembrane helix</keyword>
<proteinExistence type="predicted"/>
<reference evidence="3 4" key="1">
    <citation type="submission" date="2018-12" db="EMBL/GenBank/DDBJ databases">
        <title>Sequencing of bacterial isolates from soil warming experiment in Harvard Forest, Massachusetts, USA.</title>
        <authorList>
            <person name="Deangelis K."/>
        </authorList>
    </citation>
    <scope>NUCLEOTIDE SEQUENCE [LARGE SCALE GENOMIC DNA]</scope>
    <source>
        <strain evidence="3 4">EB153</strain>
    </source>
</reference>
<accession>A0A428MGU6</accession>
<evidence type="ECO:0000313" key="4">
    <source>
        <dbReference type="Proteomes" id="UP000269669"/>
    </source>
</evidence>
<evidence type="ECO:0000256" key="1">
    <source>
        <dbReference type="SAM" id="MobiDB-lite"/>
    </source>
</evidence>
<name>A0A428MGU6_9BACT</name>
<dbReference type="RefSeq" id="WP_185827047.1">
    <property type="nucleotide sequence ID" value="NZ_RSDW01000001.1"/>
</dbReference>
<organism evidence="3 4">
    <name type="scientific">Edaphobacter aggregans</name>
    <dbReference type="NCBI Taxonomy" id="570835"/>
    <lineage>
        <taxon>Bacteria</taxon>
        <taxon>Pseudomonadati</taxon>
        <taxon>Acidobacteriota</taxon>
        <taxon>Terriglobia</taxon>
        <taxon>Terriglobales</taxon>
        <taxon>Acidobacteriaceae</taxon>
        <taxon>Edaphobacter</taxon>
    </lineage>
</organism>
<keyword evidence="2" id="KW-0812">Transmembrane</keyword>
<dbReference type="Proteomes" id="UP000269669">
    <property type="component" value="Unassembled WGS sequence"/>
</dbReference>
<gene>
    <name evidence="3" type="ORF">EDE15_1559</name>
</gene>